<feature type="signal peptide" evidence="3">
    <location>
        <begin position="1"/>
        <end position="27"/>
    </location>
</feature>
<dbReference type="SMART" id="SM00054">
    <property type="entry name" value="EFh"/>
    <property type="match status" value="2"/>
</dbReference>
<dbReference type="InterPro" id="IPR011992">
    <property type="entry name" value="EF-hand-dom_pair"/>
</dbReference>
<keyword evidence="1" id="KW-0106">Calcium</keyword>
<evidence type="ECO:0000256" key="1">
    <source>
        <dbReference type="ARBA" id="ARBA00022837"/>
    </source>
</evidence>
<sequence>MGGRCRRTKMQIHICACILRLLALSFAQRQQIVGKTTLPPQLLGHLRRGFEHMDEDGNGLLEFSEIVSALRSVLQQGQKDAALQRRRQKAQKLPAIRDLRQPERFAPLQPQSPLEEVDAILSKFSAMDADGSGAIDFDEFLAVMTSDMRYQQAFRLAEEKEAEDRYRAFICFFYTFCRQRVTEQIEDESAPATERFARFHELFSVPLASSLRILPSGGPSSEPESTVRLREDRRKTARRARAAARALGIRPESEHRGRSAYRGRTRRKEVSDDLERRRRPYVSRSVGPPAGLKVSKSDPLLPAEAIRLLRLVPDKKTSARYPRLLKQMLRDSHVGIVRPWSQSRFLRSAWLRVRSRDAPCPWAMRR</sequence>
<dbReference type="InterPro" id="IPR002048">
    <property type="entry name" value="EF_hand_dom"/>
</dbReference>
<feature type="region of interest" description="Disordered" evidence="2">
    <location>
        <begin position="214"/>
        <end position="293"/>
    </location>
</feature>
<name>A0A7R9Y8Z9_9STRA</name>
<feature type="domain" description="EF-hand" evidence="4">
    <location>
        <begin position="41"/>
        <end position="76"/>
    </location>
</feature>
<dbReference type="CDD" id="cd00051">
    <property type="entry name" value="EFh"/>
    <property type="match status" value="1"/>
</dbReference>
<dbReference type="PROSITE" id="PS50222">
    <property type="entry name" value="EF_HAND_2"/>
    <property type="match status" value="2"/>
</dbReference>
<protein>
    <recommendedName>
        <fullName evidence="4">EF-hand domain-containing protein</fullName>
    </recommendedName>
</protein>
<feature type="compositionally biased region" description="Basic residues" evidence="2">
    <location>
        <begin position="258"/>
        <end position="267"/>
    </location>
</feature>
<feature type="domain" description="EF-hand" evidence="4">
    <location>
        <begin position="115"/>
        <end position="150"/>
    </location>
</feature>
<dbReference type="SUPFAM" id="SSF47473">
    <property type="entry name" value="EF-hand"/>
    <property type="match status" value="1"/>
</dbReference>
<dbReference type="EMBL" id="HBEA01001527">
    <property type="protein sequence ID" value="CAD8251646.1"/>
    <property type="molecule type" value="Transcribed_RNA"/>
</dbReference>
<dbReference type="AlphaFoldDB" id="A0A7R9Y8Z9"/>
<dbReference type="InterPro" id="IPR018247">
    <property type="entry name" value="EF_Hand_1_Ca_BS"/>
</dbReference>
<evidence type="ECO:0000259" key="4">
    <source>
        <dbReference type="PROSITE" id="PS50222"/>
    </source>
</evidence>
<feature type="compositionally biased region" description="Basic and acidic residues" evidence="2">
    <location>
        <begin position="225"/>
        <end position="234"/>
    </location>
</feature>
<keyword evidence="3" id="KW-0732">Signal</keyword>
<evidence type="ECO:0000256" key="3">
    <source>
        <dbReference type="SAM" id="SignalP"/>
    </source>
</evidence>
<reference evidence="5" key="1">
    <citation type="submission" date="2021-01" db="EMBL/GenBank/DDBJ databases">
        <authorList>
            <person name="Corre E."/>
            <person name="Pelletier E."/>
            <person name="Niang G."/>
            <person name="Scheremetjew M."/>
            <person name="Finn R."/>
            <person name="Kale V."/>
            <person name="Holt S."/>
            <person name="Cochrane G."/>
            <person name="Meng A."/>
            <person name="Brown T."/>
            <person name="Cohen L."/>
        </authorList>
    </citation>
    <scope>NUCLEOTIDE SEQUENCE</scope>
    <source>
        <strain evidence="5">CCMP2078</strain>
    </source>
</reference>
<evidence type="ECO:0000313" key="5">
    <source>
        <dbReference type="EMBL" id="CAD8251646.1"/>
    </source>
</evidence>
<dbReference type="PROSITE" id="PS00018">
    <property type="entry name" value="EF_HAND_1"/>
    <property type="match status" value="2"/>
</dbReference>
<feature type="chain" id="PRO_5031543296" description="EF-hand domain-containing protein" evidence="3">
    <location>
        <begin position="28"/>
        <end position="366"/>
    </location>
</feature>
<evidence type="ECO:0000256" key="2">
    <source>
        <dbReference type="SAM" id="MobiDB-lite"/>
    </source>
</evidence>
<feature type="compositionally biased region" description="Low complexity" evidence="2">
    <location>
        <begin position="215"/>
        <end position="224"/>
    </location>
</feature>
<dbReference type="Pfam" id="PF13499">
    <property type="entry name" value="EF-hand_7"/>
    <property type="match status" value="1"/>
</dbReference>
<dbReference type="Gene3D" id="1.10.238.10">
    <property type="entry name" value="EF-hand"/>
    <property type="match status" value="1"/>
</dbReference>
<accession>A0A7R9Y8Z9</accession>
<organism evidence="5">
    <name type="scientific">Pinguiococcus pyrenoidosus</name>
    <dbReference type="NCBI Taxonomy" id="172671"/>
    <lineage>
        <taxon>Eukaryota</taxon>
        <taxon>Sar</taxon>
        <taxon>Stramenopiles</taxon>
        <taxon>Ochrophyta</taxon>
        <taxon>Pinguiophyceae</taxon>
        <taxon>Pinguiochrysidales</taxon>
        <taxon>Pinguiochrysidaceae</taxon>
        <taxon>Pinguiococcus</taxon>
    </lineage>
</organism>
<proteinExistence type="predicted"/>
<gene>
    <name evidence="5" type="ORF">PPYR1160_LOCUS1137</name>
</gene>
<dbReference type="GO" id="GO:0005509">
    <property type="term" value="F:calcium ion binding"/>
    <property type="evidence" value="ECO:0007669"/>
    <property type="project" value="InterPro"/>
</dbReference>